<feature type="domain" description="DUF732" evidence="2">
    <location>
        <begin position="35"/>
        <end position="108"/>
    </location>
</feature>
<name>A0A557XY48_9MYCO</name>
<dbReference type="Proteomes" id="UP000320513">
    <property type="component" value="Unassembled WGS sequence"/>
</dbReference>
<organism evidence="3 4">
    <name type="scientific">Mycobacterium helveticum</name>
    <dbReference type="NCBI Taxonomy" id="2592811"/>
    <lineage>
        <taxon>Bacteria</taxon>
        <taxon>Bacillati</taxon>
        <taxon>Actinomycetota</taxon>
        <taxon>Actinomycetes</taxon>
        <taxon>Mycobacteriales</taxon>
        <taxon>Mycobacteriaceae</taxon>
        <taxon>Mycobacterium</taxon>
    </lineage>
</organism>
<evidence type="ECO:0000256" key="1">
    <source>
        <dbReference type="SAM" id="SignalP"/>
    </source>
</evidence>
<keyword evidence="4" id="KW-1185">Reference proteome</keyword>
<dbReference type="AlphaFoldDB" id="A0A557XY48"/>
<gene>
    <name evidence="3" type="ORF">FPZ47_06340</name>
</gene>
<dbReference type="InterPro" id="IPR007969">
    <property type="entry name" value="DUF732"/>
</dbReference>
<reference evidence="3 4" key="1">
    <citation type="submission" date="2019-07" db="EMBL/GenBank/DDBJ databases">
        <title>New Mycobacterium species.</title>
        <authorList>
            <person name="Tortoli E."/>
            <person name="Ghielmetti G."/>
            <person name="Friedel U."/>
            <person name="Trovato A."/>
        </authorList>
    </citation>
    <scope>NUCLEOTIDE SEQUENCE [LARGE SCALE GENOMIC DNA]</scope>
    <source>
        <strain evidence="3 4">16-83</strain>
    </source>
</reference>
<comment type="caution">
    <text evidence="3">The sequence shown here is derived from an EMBL/GenBank/DDBJ whole genome shotgun (WGS) entry which is preliminary data.</text>
</comment>
<evidence type="ECO:0000259" key="2">
    <source>
        <dbReference type="Pfam" id="PF05305"/>
    </source>
</evidence>
<proteinExistence type="predicted"/>
<accession>A0A557XY48</accession>
<evidence type="ECO:0000313" key="4">
    <source>
        <dbReference type="Proteomes" id="UP000320513"/>
    </source>
</evidence>
<dbReference type="Pfam" id="PF05305">
    <property type="entry name" value="DUF732"/>
    <property type="match status" value="1"/>
</dbReference>
<sequence length="113" mass="11600">MISLGRLTAFLAPALVGAGLLINPAPALADASDPDGTFLAEMHALGFTWPAGDDAPIVALGRQICADRKDGRTPDSIGHDIRSALGPKSITFPEATSVVTAAVSNYCPTQSPE</sequence>
<dbReference type="EMBL" id="VMQU01000018">
    <property type="protein sequence ID" value="TVS91077.1"/>
    <property type="molecule type" value="Genomic_DNA"/>
</dbReference>
<feature type="signal peptide" evidence="1">
    <location>
        <begin position="1"/>
        <end position="29"/>
    </location>
</feature>
<evidence type="ECO:0000313" key="3">
    <source>
        <dbReference type="EMBL" id="TVS91077.1"/>
    </source>
</evidence>
<protein>
    <submittedName>
        <fullName evidence="3">DUF732 domain-containing protein</fullName>
    </submittedName>
</protein>
<dbReference type="OrthoDB" id="4737874at2"/>
<feature type="chain" id="PRO_5021855524" evidence="1">
    <location>
        <begin position="30"/>
        <end position="113"/>
    </location>
</feature>
<keyword evidence="1" id="KW-0732">Signal</keyword>
<dbReference type="RefSeq" id="WP_144949890.1">
    <property type="nucleotide sequence ID" value="NZ_VMQU01000018.1"/>
</dbReference>